<dbReference type="OrthoDB" id="10604025at2759"/>
<evidence type="ECO:0000313" key="1">
    <source>
        <dbReference type="EnsemblPlants" id="TraesCS5B02G545000.1.cds1"/>
    </source>
</evidence>
<dbReference type="InterPro" id="IPR012871">
    <property type="entry name" value="DUF1668_ORYSA"/>
</dbReference>
<organism evidence="1">
    <name type="scientific">Triticum aestivum</name>
    <name type="common">Wheat</name>
    <dbReference type="NCBI Taxonomy" id="4565"/>
    <lineage>
        <taxon>Eukaryota</taxon>
        <taxon>Viridiplantae</taxon>
        <taxon>Streptophyta</taxon>
        <taxon>Embryophyta</taxon>
        <taxon>Tracheophyta</taxon>
        <taxon>Spermatophyta</taxon>
        <taxon>Magnoliopsida</taxon>
        <taxon>Liliopsida</taxon>
        <taxon>Poales</taxon>
        <taxon>Poaceae</taxon>
        <taxon>BOP clade</taxon>
        <taxon>Pooideae</taxon>
        <taxon>Triticodae</taxon>
        <taxon>Triticeae</taxon>
        <taxon>Triticinae</taxon>
        <taxon>Triticum</taxon>
    </lineage>
</organism>
<dbReference type="OMA" id="HEHNPIN"/>
<dbReference type="PANTHER" id="PTHR33085">
    <property type="entry name" value="OS12G0113100 PROTEIN-RELATED"/>
    <property type="match status" value="1"/>
</dbReference>
<reference evidence="1" key="2">
    <citation type="submission" date="2018-10" db="UniProtKB">
        <authorList>
            <consortium name="EnsemblPlants"/>
        </authorList>
    </citation>
    <scope>IDENTIFICATION</scope>
</reference>
<evidence type="ECO:0008006" key="3">
    <source>
        <dbReference type="Google" id="ProtNLM"/>
    </source>
</evidence>
<dbReference type="Gramene" id="TraesCS5B03G1324900.1">
    <property type="protein sequence ID" value="TraesCS5B03G1324900.1.CDS1"/>
    <property type="gene ID" value="TraesCS5B03G1324900"/>
</dbReference>
<dbReference type="Pfam" id="PF07893">
    <property type="entry name" value="DUF1668"/>
    <property type="match status" value="1"/>
</dbReference>
<protein>
    <recommendedName>
        <fullName evidence="3">DUF295 domain-containing protein</fullName>
    </recommendedName>
</protein>
<dbReference type="PANTHER" id="PTHR33085:SF142">
    <property type="entry name" value="DUF1618 DOMAIN-CONTAINING PROTEIN"/>
    <property type="match status" value="1"/>
</dbReference>
<dbReference type="EnsemblPlants" id="TraesCS5B02G545000.1">
    <property type="protein sequence ID" value="TraesCS5B02G545000.1.cds1"/>
    <property type="gene ID" value="TraesCS5B02G545000"/>
</dbReference>
<dbReference type="SUPFAM" id="SSF50965">
    <property type="entry name" value="Galactose oxidase, central domain"/>
    <property type="match status" value="1"/>
</dbReference>
<reference evidence="1" key="1">
    <citation type="submission" date="2018-08" db="EMBL/GenBank/DDBJ databases">
        <authorList>
            <person name="Rossello M."/>
        </authorList>
    </citation>
    <scope>NUCLEOTIDE SEQUENCE [LARGE SCALE GENOMIC DNA]</scope>
    <source>
        <strain evidence="1">cv. Chinese Spring</strain>
    </source>
</reference>
<dbReference type="AlphaFoldDB" id="A0A3B6LYB4"/>
<dbReference type="Proteomes" id="UP000019116">
    <property type="component" value="Chromosome 5B"/>
</dbReference>
<dbReference type="InterPro" id="IPR011043">
    <property type="entry name" value="Gal_Oxase/kelch_b-propeller"/>
</dbReference>
<dbReference type="Gramene" id="TraesCS5B02G545000.1">
    <property type="protein sequence ID" value="TraesCS5B02G545000.1.cds1"/>
    <property type="gene ID" value="TraesCS5B02G545000"/>
</dbReference>
<proteinExistence type="predicted"/>
<accession>A0A3B6LYB4</accession>
<dbReference type="Gene3D" id="2.120.10.80">
    <property type="entry name" value="Kelch-type beta propeller"/>
    <property type="match status" value="1"/>
</dbReference>
<dbReference type="InterPro" id="IPR015915">
    <property type="entry name" value="Kelch-typ_b-propeller"/>
</dbReference>
<keyword evidence="2" id="KW-1185">Reference proteome</keyword>
<name>A0A3B6LYB4_WHEAT</name>
<evidence type="ECO:0000313" key="2">
    <source>
        <dbReference type="Proteomes" id="UP000019116"/>
    </source>
</evidence>
<sequence>MWRSFLARSQPLLSHIRRGPSGRSAAAGDTLVTHPRAYASSAGEADAANSLRTSTKRRHLYVVLDEMKTGHSIYRLDVDDLDGGDEDAVTGMDSPRRECVPQQTPPPCQLPEPVLRLGYTLVGSWAHFSAVGGKIIVTGSTRRGDYHEEITLVYDTKTARLDMEQPPPASFTHRSCHVAAVGNKLYRFGGGSVCPPHYLSEQQVVELHGGYESHNDDRTMLRMRGQIMEWTWKDAPSLPAGGGGHVQSCAVHPDGRTLFVSRGPATFSLDTEQQWAGEWARRGDWAMPFHGRAYYDGHLDAWVGIGYRNDTQDLNYLCSCEVPNLAGDQPPEPLPTPEWRVCKEELTFLKGASSCALLHTGRGRFCLVEARPVVPLAEAGAKDSQCNRCTMYNGNDHLLHVTMFCAKHGRDGELVMAPCRPGRSYLVPRYAEDADGEDDPVENPPAAFWI</sequence>